<feature type="domain" description="Survival protein SurE-like phosphatase/nucleotidase" evidence="4">
    <location>
        <begin position="20"/>
        <end position="211"/>
    </location>
</feature>
<dbReference type="InterPro" id="IPR002828">
    <property type="entry name" value="SurE-like_Pase/nucleotidase"/>
</dbReference>
<evidence type="ECO:0000256" key="3">
    <source>
        <dbReference type="ARBA" id="ARBA00022801"/>
    </source>
</evidence>
<keyword evidence="3" id="KW-0378">Hydrolase</keyword>
<dbReference type="InterPro" id="IPR036523">
    <property type="entry name" value="SurE-like_sf"/>
</dbReference>
<evidence type="ECO:0000259" key="5">
    <source>
        <dbReference type="Pfam" id="PF13966"/>
    </source>
</evidence>
<dbReference type="GO" id="GO:0005829">
    <property type="term" value="C:cytosol"/>
    <property type="evidence" value="ECO:0007669"/>
    <property type="project" value="TreeGrafter"/>
</dbReference>
<dbReference type="GO" id="GO:0046872">
    <property type="term" value="F:metal ion binding"/>
    <property type="evidence" value="ECO:0007669"/>
    <property type="project" value="UniProtKB-KW"/>
</dbReference>
<dbReference type="GO" id="GO:0008252">
    <property type="term" value="F:nucleotidase activity"/>
    <property type="evidence" value="ECO:0007669"/>
    <property type="project" value="InterPro"/>
</dbReference>
<sequence length="551" mass="61416">MGRWVLRRSDIGGESDRPTIMVTNDDGIDAPGLQALVRVLVSTNRYRVWVCAPDSEKSAVSHSITWRHPLSAKRIDINGATAFAVSGTPADCTSLGISKALFSSEPDLVLSGINMGSNCGYHIVYSGTVAGAREAFFNGLPSVSISYDWVGGTSSINDFTLAAEACLPLISSILVEIKNKTFPQKCFLNVDLPTNVLNNKGYKLTKQGKSIVKMGWKQVSSDAQGAQMLSTMTMESNSVASNPEDNSVSQEQLLFKREVRGGHVEEGETDYCYLKQGYITVTTLGALSHADNDSHTFFKEWLPMVADRTSPSALKKCTVAYRIVNGQFEGHWKSQVENEGDVNNVNNLIRDLSEVRLAQGEDQWKYVVDITSPFTVGTLRKKLDQLLYPNRVLTWFRWNKVSPSKVNCFIWRAIQKKIPSVVTLRNRGVDIEHDNCGACINEIECSDDILISCHFACEVRKQVFKWCGIQQNFASVTDLLSFAANWGRCPKKQKIFISICHGLIWNLWKNRNNRMFNKVFINPTLSSGTVKSLVFFWLKCRGKGGICSQNE</sequence>
<dbReference type="Pfam" id="PF13966">
    <property type="entry name" value="zf-RVT"/>
    <property type="match status" value="1"/>
</dbReference>
<organism evidence="6 7">
    <name type="scientific">Lactuca saligna</name>
    <name type="common">Willowleaf lettuce</name>
    <dbReference type="NCBI Taxonomy" id="75948"/>
    <lineage>
        <taxon>Eukaryota</taxon>
        <taxon>Viridiplantae</taxon>
        <taxon>Streptophyta</taxon>
        <taxon>Embryophyta</taxon>
        <taxon>Tracheophyta</taxon>
        <taxon>Spermatophyta</taxon>
        <taxon>Magnoliopsida</taxon>
        <taxon>eudicotyledons</taxon>
        <taxon>Gunneridae</taxon>
        <taxon>Pentapetalae</taxon>
        <taxon>asterids</taxon>
        <taxon>campanulids</taxon>
        <taxon>Asterales</taxon>
        <taxon>Asteraceae</taxon>
        <taxon>Cichorioideae</taxon>
        <taxon>Cichorieae</taxon>
        <taxon>Lactucinae</taxon>
        <taxon>Lactuca</taxon>
    </lineage>
</organism>
<accession>A0AA36E8Q3</accession>
<dbReference type="PANTHER" id="PTHR30457">
    <property type="entry name" value="5'-NUCLEOTIDASE SURE"/>
    <property type="match status" value="1"/>
</dbReference>
<dbReference type="AlphaFoldDB" id="A0AA36E8Q3"/>
<name>A0AA36E8Q3_LACSI</name>
<gene>
    <name evidence="6" type="ORF">LSALG_LOCUS26700</name>
</gene>
<dbReference type="Gene3D" id="3.40.1210.10">
    <property type="entry name" value="Survival protein SurE-like phosphatase/nucleotidase"/>
    <property type="match status" value="1"/>
</dbReference>
<keyword evidence="7" id="KW-1185">Reference proteome</keyword>
<evidence type="ECO:0000256" key="2">
    <source>
        <dbReference type="ARBA" id="ARBA00022723"/>
    </source>
</evidence>
<dbReference type="HAMAP" id="MF_00060">
    <property type="entry name" value="SurE"/>
    <property type="match status" value="1"/>
</dbReference>
<dbReference type="Proteomes" id="UP001177003">
    <property type="component" value="Chromosome 5"/>
</dbReference>
<dbReference type="FunFam" id="3.40.1210.10:FF:000003">
    <property type="entry name" value="Survival protein SurE-like phosphatase/nucleotidase"/>
    <property type="match status" value="1"/>
</dbReference>
<dbReference type="EMBL" id="OX465081">
    <property type="protein sequence ID" value="CAI9287334.1"/>
    <property type="molecule type" value="Genomic_DNA"/>
</dbReference>
<evidence type="ECO:0000256" key="1">
    <source>
        <dbReference type="ARBA" id="ARBA00011062"/>
    </source>
</evidence>
<evidence type="ECO:0000259" key="4">
    <source>
        <dbReference type="Pfam" id="PF01975"/>
    </source>
</evidence>
<dbReference type="SUPFAM" id="SSF64167">
    <property type="entry name" value="SurE-like"/>
    <property type="match status" value="1"/>
</dbReference>
<dbReference type="PANTHER" id="PTHR30457:SF0">
    <property type="entry name" value="PHOSPHATASE, PUTATIVE (AFU_ORTHOLOGUE AFUA_4G01070)-RELATED"/>
    <property type="match status" value="1"/>
</dbReference>
<evidence type="ECO:0000313" key="7">
    <source>
        <dbReference type="Proteomes" id="UP001177003"/>
    </source>
</evidence>
<evidence type="ECO:0008006" key="8">
    <source>
        <dbReference type="Google" id="ProtNLM"/>
    </source>
</evidence>
<comment type="similarity">
    <text evidence="1">Belongs to the SurE nucleotidase family.</text>
</comment>
<dbReference type="NCBIfam" id="TIGR00087">
    <property type="entry name" value="surE"/>
    <property type="match status" value="1"/>
</dbReference>
<keyword evidence="2" id="KW-0479">Metal-binding</keyword>
<dbReference type="InterPro" id="IPR026960">
    <property type="entry name" value="RVT-Znf"/>
</dbReference>
<feature type="domain" description="Reverse transcriptase zinc-binding" evidence="5">
    <location>
        <begin position="396"/>
        <end position="459"/>
    </location>
</feature>
<dbReference type="Pfam" id="PF01975">
    <property type="entry name" value="SurE"/>
    <property type="match status" value="1"/>
</dbReference>
<proteinExistence type="inferred from homology"/>
<dbReference type="InterPro" id="IPR030048">
    <property type="entry name" value="SurE"/>
</dbReference>
<reference evidence="6" key="1">
    <citation type="submission" date="2023-04" db="EMBL/GenBank/DDBJ databases">
        <authorList>
            <person name="Vijverberg K."/>
            <person name="Xiong W."/>
            <person name="Schranz E."/>
        </authorList>
    </citation>
    <scope>NUCLEOTIDE SEQUENCE</scope>
</reference>
<evidence type="ECO:0000313" key="6">
    <source>
        <dbReference type="EMBL" id="CAI9287334.1"/>
    </source>
</evidence>
<protein>
    <recommendedName>
        <fullName evidence="8">5'-nucleotidase</fullName>
    </recommendedName>
</protein>